<reference evidence="1 2" key="1">
    <citation type="submission" date="2019-04" db="EMBL/GenBank/DDBJ databases">
        <title>Genome sequence of Bacillus hwajinpoensis strain Y2.</title>
        <authorList>
            <person name="Fair J.L."/>
            <person name="Maclea K.S."/>
        </authorList>
    </citation>
    <scope>NUCLEOTIDE SEQUENCE [LARGE SCALE GENOMIC DNA]</scope>
    <source>
        <strain evidence="1 2">Y2</strain>
    </source>
</reference>
<accession>A0A4U1MP52</accession>
<dbReference type="OrthoDB" id="2935842at2"/>
<gene>
    <name evidence="1" type="ORF">FBF83_06600</name>
</gene>
<dbReference type="Proteomes" id="UP000310541">
    <property type="component" value="Unassembled WGS sequence"/>
</dbReference>
<dbReference type="AlphaFoldDB" id="A0A4U1MP52"/>
<evidence type="ECO:0000313" key="2">
    <source>
        <dbReference type="Proteomes" id="UP000310541"/>
    </source>
</evidence>
<protein>
    <submittedName>
        <fullName evidence="1">Uncharacterized protein</fullName>
    </submittedName>
</protein>
<sequence length="73" mass="8270">MKEVINLNNSTLPTYASIEEASSDVLEVISKFVGVNTFFVAKNDQKDVDIVSSFNRNEVILDSDFETLYRDSF</sequence>
<proteinExistence type="predicted"/>
<organism evidence="1 2">
    <name type="scientific">Guptibacillus hwajinpoensis</name>
    <dbReference type="NCBI Taxonomy" id="208199"/>
    <lineage>
        <taxon>Bacteria</taxon>
        <taxon>Bacillati</taxon>
        <taxon>Bacillota</taxon>
        <taxon>Bacilli</taxon>
        <taxon>Bacillales</taxon>
        <taxon>Guptibacillaceae</taxon>
        <taxon>Guptibacillus</taxon>
    </lineage>
</organism>
<dbReference type="EMBL" id="SWFM01000001">
    <property type="protein sequence ID" value="TKD72442.1"/>
    <property type="molecule type" value="Genomic_DNA"/>
</dbReference>
<comment type="caution">
    <text evidence="1">The sequence shown here is derived from an EMBL/GenBank/DDBJ whole genome shotgun (WGS) entry which is preliminary data.</text>
</comment>
<evidence type="ECO:0000313" key="1">
    <source>
        <dbReference type="EMBL" id="TKD72442.1"/>
    </source>
</evidence>
<name>A0A4U1MP52_9BACL</name>